<protein>
    <submittedName>
        <fullName evidence="2">Uncharacterized protein</fullName>
    </submittedName>
</protein>
<name>A0A813L5P8_POLGL</name>
<evidence type="ECO:0000256" key="1">
    <source>
        <dbReference type="SAM" id="MobiDB-lite"/>
    </source>
</evidence>
<sequence length="164" mass="16183">APSLAPAPAPAEPEPAAAPVRGLSGMFSTGAPPEPSGPFSFGGGGLGMEKPADAMSEGYTLSEGLSNWKGAASGPPSAAPSLPPSATPSPAGPSPPGGLFGAVPRPPQQPIQASGNPFGQQQQQQQPFGMGSRPQPQQIQASGNPFGRPQPKEIVAAKGPFGMG</sequence>
<accession>A0A813L5P8</accession>
<dbReference type="Proteomes" id="UP000626109">
    <property type="component" value="Unassembled WGS sequence"/>
</dbReference>
<dbReference type="EMBL" id="CAJNNW010033379">
    <property type="protein sequence ID" value="CAE8718520.1"/>
    <property type="molecule type" value="Genomic_DNA"/>
</dbReference>
<evidence type="ECO:0000313" key="2">
    <source>
        <dbReference type="EMBL" id="CAE8718520.1"/>
    </source>
</evidence>
<feature type="compositionally biased region" description="Polar residues" evidence="1">
    <location>
        <begin position="134"/>
        <end position="143"/>
    </location>
</feature>
<feature type="compositionally biased region" description="Polar residues" evidence="1">
    <location>
        <begin position="110"/>
        <end position="119"/>
    </location>
</feature>
<evidence type="ECO:0000313" key="3">
    <source>
        <dbReference type="Proteomes" id="UP000626109"/>
    </source>
</evidence>
<feature type="compositionally biased region" description="Pro residues" evidence="1">
    <location>
        <begin position="77"/>
        <end position="96"/>
    </location>
</feature>
<reference evidence="2" key="1">
    <citation type="submission" date="2021-02" db="EMBL/GenBank/DDBJ databases">
        <authorList>
            <person name="Dougan E. K."/>
            <person name="Rhodes N."/>
            <person name="Thang M."/>
            <person name="Chan C."/>
        </authorList>
    </citation>
    <scope>NUCLEOTIDE SEQUENCE</scope>
</reference>
<proteinExistence type="predicted"/>
<dbReference type="AlphaFoldDB" id="A0A813L5P8"/>
<organism evidence="2 3">
    <name type="scientific">Polarella glacialis</name>
    <name type="common">Dinoflagellate</name>
    <dbReference type="NCBI Taxonomy" id="89957"/>
    <lineage>
        <taxon>Eukaryota</taxon>
        <taxon>Sar</taxon>
        <taxon>Alveolata</taxon>
        <taxon>Dinophyceae</taxon>
        <taxon>Suessiales</taxon>
        <taxon>Suessiaceae</taxon>
        <taxon>Polarella</taxon>
    </lineage>
</organism>
<feature type="non-terminal residue" evidence="2">
    <location>
        <position position="164"/>
    </location>
</feature>
<comment type="caution">
    <text evidence="2">The sequence shown here is derived from an EMBL/GenBank/DDBJ whole genome shotgun (WGS) entry which is preliminary data.</text>
</comment>
<feature type="compositionally biased region" description="Pro residues" evidence="1">
    <location>
        <begin position="1"/>
        <end position="13"/>
    </location>
</feature>
<feature type="region of interest" description="Disordered" evidence="1">
    <location>
        <begin position="1"/>
        <end position="164"/>
    </location>
</feature>
<gene>
    <name evidence="2" type="ORF">PGLA2088_LOCUS40116</name>
</gene>